<dbReference type="EMBL" id="CM016560">
    <property type="protein sequence ID" value="TKV93141.1"/>
    <property type="molecule type" value="Genomic_DNA"/>
</dbReference>
<gene>
    <name evidence="1" type="ORF">SEVIR_9G206200v2</name>
</gene>
<dbReference type="AlphaFoldDB" id="A0A4U6SXD0"/>
<proteinExistence type="predicted"/>
<sequence>MFLLVSGRRCHGLRRSAASREFRICHLLVSVHPVVWWGERWAFFYSLRLVFYWCTFLRFLMANVHLKLSMAVLLALFFPLNQEDSTIACFTSCEIVMQLYRFLPS</sequence>
<name>A0A4U6SXD0_SETVI</name>
<keyword evidence="2" id="KW-1185">Reference proteome</keyword>
<organism evidence="1 2">
    <name type="scientific">Setaria viridis</name>
    <name type="common">Green bristlegrass</name>
    <name type="synonym">Setaria italica subsp. viridis</name>
    <dbReference type="NCBI Taxonomy" id="4556"/>
    <lineage>
        <taxon>Eukaryota</taxon>
        <taxon>Viridiplantae</taxon>
        <taxon>Streptophyta</taxon>
        <taxon>Embryophyta</taxon>
        <taxon>Tracheophyta</taxon>
        <taxon>Spermatophyta</taxon>
        <taxon>Magnoliopsida</taxon>
        <taxon>Liliopsida</taxon>
        <taxon>Poales</taxon>
        <taxon>Poaceae</taxon>
        <taxon>PACMAD clade</taxon>
        <taxon>Panicoideae</taxon>
        <taxon>Panicodae</taxon>
        <taxon>Paniceae</taxon>
        <taxon>Cenchrinae</taxon>
        <taxon>Setaria</taxon>
    </lineage>
</organism>
<protein>
    <submittedName>
        <fullName evidence="1">Uncharacterized protein</fullName>
    </submittedName>
</protein>
<dbReference type="Gramene" id="TKV93141">
    <property type="protein sequence ID" value="TKV93141"/>
    <property type="gene ID" value="SEVIR_9G206200v2"/>
</dbReference>
<reference evidence="1" key="1">
    <citation type="submission" date="2019-03" db="EMBL/GenBank/DDBJ databases">
        <title>WGS assembly of Setaria viridis.</title>
        <authorList>
            <person name="Huang P."/>
            <person name="Jenkins J."/>
            <person name="Grimwood J."/>
            <person name="Barry K."/>
            <person name="Healey A."/>
            <person name="Mamidi S."/>
            <person name="Sreedasyam A."/>
            <person name="Shu S."/>
            <person name="Feldman M."/>
            <person name="Wu J."/>
            <person name="Yu Y."/>
            <person name="Chen C."/>
            <person name="Johnson J."/>
            <person name="Rokhsar D."/>
            <person name="Baxter I."/>
            <person name="Schmutz J."/>
            <person name="Brutnell T."/>
            <person name="Kellogg E."/>
        </authorList>
    </citation>
    <scope>NUCLEOTIDE SEQUENCE [LARGE SCALE GENOMIC DNA]</scope>
</reference>
<accession>A0A4U6SXD0</accession>
<evidence type="ECO:0000313" key="1">
    <source>
        <dbReference type="EMBL" id="TKV93141.1"/>
    </source>
</evidence>
<dbReference type="Proteomes" id="UP000298652">
    <property type="component" value="Chromosome 9"/>
</dbReference>
<evidence type="ECO:0000313" key="2">
    <source>
        <dbReference type="Proteomes" id="UP000298652"/>
    </source>
</evidence>